<name>A0ABN1T8S1_9ACTN</name>
<dbReference type="InterPro" id="IPR006626">
    <property type="entry name" value="PbH1"/>
</dbReference>
<evidence type="ECO:0000256" key="1">
    <source>
        <dbReference type="SAM" id="SignalP"/>
    </source>
</evidence>
<feature type="domain" description="Right handed beta helix" evidence="2">
    <location>
        <begin position="190"/>
        <end position="346"/>
    </location>
</feature>
<comment type="caution">
    <text evidence="3">The sequence shown here is derived from an EMBL/GenBank/DDBJ whole genome shotgun (WGS) entry which is preliminary data.</text>
</comment>
<evidence type="ECO:0000313" key="3">
    <source>
        <dbReference type="EMBL" id="GAA1069630.1"/>
    </source>
</evidence>
<dbReference type="SMART" id="SM00710">
    <property type="entry name" value="PbH1"/>
    <property type="match status" value="6"/>
</dbReference>
<dbReference type="Proteomes" id="UP001499987">
    <property type="component" value="Unassembled WGS sequence"/>
</dbReference>
<dbReference type="InterPro" id="IPR039448">
    <property type="entry name" value="Beta_helix"/>
</dbReference>
<dbReference type="Pfam" id="PF13229">
    <property type="entry name" value="Beta_helix"/>
    <property type="match status" value="1"/>
</dbReference>
<gene>
    <name evidence="3" type="ORF">GCM10009663_02640</name>
</gene>
<sequence length="353" mass="36247">MSMRRTHYLAGGLAALVASLGAVPPAQAASSMRTVFPGESIQKAVDAAAPGSTVQLMPGTYHESVLITRSDITLRGVGPSTVLVPDPAQTGNACATAGHGICVAGTDDQKVNNVRIGSLTVSGYRMNGIDASNTDHLRIMDVGAFHNGNQGISQEKSIRATLTGNEAADNVQAGIFLANSVAHEGGAIDTQGTVIRGNRLSGNRIGVVVRRARTLAVDANDISGNCGGVFVVGDEGSPKPGAISVNRNYVHENNKYCPPNPRLAFIQGTGILFTGAEDSVVSGNQIEGNRGDSPMSGGVVLFPSVTGTPNNRITVTGNVLADNGPADLADRDKGTGNTFTRNTCGVSEPAGRC</sequence>
<keyword evidence="1" id="KW-0732">Signal</keyword>
<evidence type="ECO:0000259" key="2">
    <source>
        <dbReference type="Pfam" id="PF13229"/>
    </source>
</evidence>
<reference evidence="3 4" key="1">
    <citation type="journal article" date="2019" name="Int. J. Syst. Evol. Microbiol.">
        <title>The Global Catalogue of Microorganisms (GCM) 10K type strain sequencing project: providing services to taxonomists for standard genome sequencing and annotation.</title>
        <authorList>
            <consortium name="The Broad Institute Genomics Platform"/>
            <consortium name="The Broad Institute Genome Sequencing Center for Infectious Disease"/>
            <person name="Wu L."/>
            <person name="Ma J."/>
        </authorList>
    </citation>
    <scope>NUCLEOTIDE SEQUENCE [LARGE SCALE GENOMIC DNA]</scope>
    <source>
        <strain evidence="3 4">JCM 13002</strain>
    </source>
</reference>
<protein>
    <submittedName>
        <fullName evidence="3">Right-handed parallel beta-helix repeat-containing protein</fullName>
    </submittedName>
</protein>
<dbReference type="InterPro" id="IPR012334">
    <property type="entry name" value="Pectin_lyas_fold"/>
</dbReference>
<feature type="signal peptide" evidence="1">
    <location>
        <begin position="1"/>
        <end position="28"/>
    </location>
</feature>
<dbReference type="SUPFAM" id="SSF51126">
    <property type="entry name" value="Pectin lyase-like"/>
    <property type="match status" value="1"/>
</dbReference>
<dbReference type="RefSeq" id="WP_344621555.1">
    <property type="nucleotide sequence ID" value="NZ_BAAALD010000002.1"/>
</dbReference>
<keyword evidence="4" id="KW-1185">Reference proteome</keyword>
<feature type="chain" id="PRO_5047201038" evidence="1">
    <location>
        <begin position="29"/>
        <end position="353"/>
    </location>
</feature>
<dbReference type="EMBL" id="BAAALD010000002">
    <property type="protein sequence ID" value="GAA1069630.1"/>
    <property type="molecule type" value="Genomic_DNA"/>
</dbReference>
<evidence type="ECO:0000313" key="4">
    <source>
        <dbReference type="Proteomes" id="UP001499987"/>
    </source>
</evidence>
<accession>A0ABN1T8S1</accession>
<organism evidence="3 4">
    <name type="scientific">Kitasatospora arboriphila</name>
    <dbReference type="NCBI Taxonomy" id="258052"/>
    <lineage>
        <taxon>Bacteria</taxon>
        <taxon>Bacillati</taxon>
        <taxon>Actinomycetota</taxon>
        <taxon>Actinomycetes</taxon>
        <taxon>Kitasatosporales</taxon>
        <taxon>Streptomycetaceae</taxon>
        <taxon>Kitasatospora</taxon>
    </lineage>
</organism>
<dbReference type="InterPro" id="IPR011050">
    <property type="entry name" value="Pectin_lyase_fold/virulence"/>
</dbReference>
<dbReference type="Gene3D" id="2.160.20.10">
    <property type="entry name" value="Single-stranded right-handed beta-helix, Pectin lyase-like"/>
    <property type="match status" value="1"/>
</dbReference>
<proteinExistence type="predicted"/>